<comment type="caution">
    <text evidence="2">The sequence shown here is derived from an EMBL/GenBank/DDBJ whole genome shotgun (WGS) entry which is preliminary data.</text>
</comment>
<evidence type="ECO:0000313" key="2">
    <source>
        <dbReference type="EMBL" id="KAK7281935.1"/>
    </source>
</evidence>
<keyword evidence="3" id="KW-1185">Reference proteome</keyword>
<accession>A0AAN9IKR9</accession>
<name>A0AAN9IKR9_CROPI</name>
<evidence type="ECO:0000256" key="1">
    <source>
        <dbReference type="SAM" id="MobiDB-lite"/>
    </source>
</evidence>
<dbReference type="Proteomes" id="UP001372338">
    <property type="component" value="Unassembled WGS sequence"/>
</dbReference>
<gene>
    <name evidence="2" type="ORF">RIF29_10326</name>
</gene>
<dbReference type="EMBL" id="JAYWIO010000002">
    <property type="protein sequence ID" value="KAK7281935.1"/>
    <property type="molecule type" value="Genomic_DNA"/>
</dbReference>
<feature type="region of interest" description="Disordered" evidence="1">
    <location>
        <begin position="1"/>
        <end position="29"/>
    </location>
</feature>
<sequence>MAKKRGRPPKTPVNTAKEGSRVSPGRGEVHQMDLAALEDADLDNLTPKEADQILECIDAIRSRIKGKDVDVETNDQGEKATDDSVRKVVKNVEVQQKL</sequence>
<protein>
    <submittedName>
        <fullName evidence="2">Uncharacterized protein</fullName>
    </submittedName>
</protein>
<evidence type="ECO:0000313" key="3">
    <source>
        <dbReference type="Proteomes" id="UP001372338"/>
    </source>
</evidence>
<proteinExistence type="predicted"/>
<dbReference type="AlphaFoldDB" id="A0AAN9IKR9"/>
<organism evidence="2 3">
    <name type="scientific">Crotalaria pallida</name>
    <name type="common">Smooth rattlebox</name>
    <name type="synonym">Crotalaria striata</name>
    <dbReference type="NCBI Taxonomy" id="3830"/>
    <lineage>
        <taxon>Eukaryota</taxon>
        <taxon>Viridiplantae</taxon>
        <taxon>Streptophyta</taxon>
        <taxon>Embryophyta</taxon>
        <taxon>Tracheophyta</taxon>
        <taxon>Spermatophyta</taxon>
        <taxon>Magnoliopsida</taxon>
        <taxon>eudicotyledons</taxon>
        <taxon>Gunneridae</taxon>
        <taxon>Pentapetalae</taxon>
        <taxon>rosids</taxon>
        <taxon>fabids</taxon>
        <taxon>Fabales</taxon>
        <taxon>Fabaceae</taxon>
        <taxon>Papilionoideae</taxon>
        <taxon>50 kb inversion clade</taxon>
        <taxon>genistoids sensu lato</taxon>
        <taxon>core genistoids</taxon>
        <taxon>Crotalarieae</taxon>
        <taxon>Crotalaria</taxon>
    </lineage>
</organism>
<reference evidence="2 3" key="1">
    <citation type="submission" date="2024-01" db="EMBL/GenBank/DDBJ databases">
        <title>The genomes of 5 underutilized Papilionoideae crops provide insights into root nodulation and disease resistanc.</title>
        <authorList>
            <person name="Yuan L."/>
        </authorList>
    </citation>
    <scope>NUCLEOTIDE SEQUENCE [LARGE SCALE GENOMIC DNA]</scope>
    <source>
        <strain evidence="2">ZHUSHIDOU_FW_LH</strain>
        <tissue evidence="2">Leaf</tissue>
    </source>
</reference>